<sequence length="411" mass="44798">MPTARSALATAGAALLAIPFGGIAGTIAVLLVITLTVVDALEVRNPPLITGEIPQHLARGYEAKVEYTVATQHRFQLRQPGTPDITVRPQGPTSATTFTLVATRRGAHRLPSVVVRSFGRWGLGAWTHQPRAAVTITVFPDVITARRIAHAVARGSLRQGERVTRRIGLGTAFDSVREYVPGDDFRHINWRAMLRTGQPMTNVFNFEQDRNVLCLIDQGRLMGGDLGGKTRLDAAIDAAVAVGYVADTIGDRVGFMTFDRSLTHHLAPRRRGGEALMRGLHALEPTTNNTRFDEPLQIAIRAKRSFVLIFTDLLDAAASQALLRAVPLLTRHHSVAVVSSIDPELEDATLTDPETTFDAFVSVAAHEALNQQLEVVDQLRNLGAQPIVLRAADLPIACVKHYLDLKDRARV</sequence>
<dbReference type="PANTHER" id="PTHR33608:SF3">
    <property type="entry name" value="SLR2013 PROTEIN"/>
    <property type="match status" value="1"/>
</dbReference>
<accession>A0A3B0SGR4</accession>
<dbReference type="PANTHER" id="PTHR33608">
    <property type="entry name" value="BLL2464 PROTEIN"/>
    <property type="match status" value="1"/>
</dbReference>
<dbReference type="Gene3D" id="3.40.50.410">
    <property type="entry name" value="von Willebrand factor, type A domain"/>
    <property type="match status" value="1"/>
</dbReference>
<dbReference type="EMBL" id="UOEK01000315">
    <property type="protein sequence ID" value="VAW05401.1"/>
    <property type="molecule type" value="Genomic_DNA"/>
</dbReference>
<dbReference type="InterPro" id="IPR036465">
    <property type="entry name" value="vWFA_dom_sf"/>
</dbReference>
<proteinExistence type="predicted"/>
<reference evidence="2" key="1">
    <citation type="submission" date="2018-06" db="EMBL/GenBank/DDBJ databases">
        <authorList>
            <person name="Zhirakovskaya E."/>
        </authorList>
    </citation>
    <scope>NUCLEOTIDE SEQUENCE</scope>
</reference>
<gene>
    <name evidence="2" type="ORF">MNBD_ACTINO02-3103</name>
</gene>
<dbReference type="InterPro" id="IPR002881">
    <property type="entry name" value="DUF58"/>
</dbReference>
<organism evidence="2">
    <name type="scientific">hydrothermal vent metagenome</name>
    <dbReference type="NCBI Taxonomy" id="652676"/>
    <lineage>
        <taxon>unclassified sequences</taxon>
        <taxon>metagenomes</taxon>
        <taxon>ecological metagenomes</taxon>
    </lineage>
</organism>
<protein>
    <recommendedName>
        <fullName evidence="1">DUF58 domain-containing protein</fullName>
    </recommendedName>
</protein>
<feature type="domain" description="DUF58" evidence="1">
    <location>
        <begin position="175"/>
        <end position="360"/>
    </location>
</feature>
<dbReference type="Pfam" id="PF01882">
    <property type="entry name" value="DUF58"/>
    <property type="match status" value="1"/>
</dbReference>
<evidence type="ECO:0000259" key="1">
    <source>
        <dbReference type="Pfam" id="PF01882"/>
    </source>
</evidence>
<dbReference type="SUPFAM" id="SSF53300">
    <property type="entry name" value="vWA-like"/>
    <property type="match status" value="1"/>
</dbReference>
<name>A0A3B0SGR4_9ZZZZ</name>
<dbReference type="AlphaFoldDB" id="A0A3B0SGR4"/>
<evidence type="ECO:0000313" key="2">
    <source>
        <dbReference type="EMBL" id="VAW05401.1"/>
    </source>
</evidence>